<feature type="compositionally biased region" description="Basic and acidic residues" evidence="2">
    <location>
        <begin position="432"/>
        <end position="441"/>
    </location>
</feature>
<dbReference type="eggNOG" id="COG4584">
    <property type="taxonomic scope" value="Bacteria"/>
</dbReference>
<dbReference type="InterPro" id="IPR027417">
    <property type="entry name" value="P-loop_NTPase"/>
</dbReference>
<feature type="domain" description="Integrase catalytic" evidence="3">
    <location>
        <begin position="120"/>
        <end position="308"/>
    </location>
</feature>
<dbReference type="InterPro" id="IPR047661">
    <property type="entry name" value="IstB"/>
</dbReference>
<feature type="region of interest" description="Disordered" evidence="2">
    <location>
        <begin position="363"/>
        <end position="463"/>
    </location>
</feature>
<evidence type="ECO:0000313" key="4">
    <source>
        <dbReference type="EMBL" id="ACV79535.1"/>
    </source>
</evidence>
<feature type="compositionally biased region" description="Basic residues" evidence="2">
    <location>
        <begin position="363"/>
        <end position="381"/>
    </location>
</feature>
<dbReference type="PANTHER" id="PTHR35004:SF7">
    <property type="entry name" value="INTEGRASE PROTEIN"/>
    <property type="match status" value="1"/>
</dbReference>
<dbReference type="PANTHER" id="PTHR35004">
    <property type="entry name" value="TRANSPOSASE RV3428C-RELATED"/>
    <property type="match status" value="1"/>
</dbReference>
<feature type="compositionally biased region" description="Low complexity" evidence="2">
    <location>
        <begin position="443"/>
        <end position="452"/>
    </location>
</feature>
<dbReference type="InterPro" id="IPR012337">
    <property type="entry name" value="RNaseH-like_sf"/>
</dbReference>
<name>C8XCT2_NAKMY</name>
<accession>C8XCT2</accession>
<dbReference type="AlphaFoldDB" id="C8XCT2"/>
<dbReference type="SUPFAM" id="SSF53098">
    <property type="entry name" value="Ribonuclease H-like"/>
    <property type="match status" value="1"/>
</dbReference>
<dbReference type="InterPro" id="IPR054353">
    <property type="entry name" value="IstA-like_C"/>
</dbReference>
<evidence type="ECO:0000313" key="5">
    <source>
        <dbReference type="Proteomes" id="UP000002218"/>
    </source>
</evidence>
<dbReference type="SUPFAM" id="SSF52540">
    <property type="entry name" value="P-loop containing nucleoside triphosphate hydrolases"/>
    <property type="match status" value="1"/>
</dbReference>
<dbReference type="STRING" id="479431.Namu_3204"/>
<reference evidence="4 5" key="2">
    <citation type="journal article" date="2010" name="Stand. Genomic Sci.">
        <title>Complete genome sequence of Nakamurella multipartita type strain (Y-104).</title>
        <authorList>
            <person name="Tice H."/>
            <person name="Mayilraj S."/>
            <person name="Sims D."/>
            <person name="Lapidus A."/>
            <person name="Nolan M."/>
            <person name="Lucas S."/>
            <person name="Glavina Del Rio T."/>
            <person name="Copeland A."/>
            <person name="Cheng J.F."/>
            <person name="Meincke L."/>
            <person name="Bruce D."/>
            <person name="Goodwin L."/>
            <person name="Pitluck S."/>
            <person name="Ivanova N."/>
            <person name="Mavromatis K."/>
            <person name="Ovchinnikova G."/>
            <person name="Pati A."/>
            <person name="Chen A."/>
            <person name="Palaniappan K."/>
            <person name="Land M."/>
            <person name="Hauser L."/>
            <person name="Chang Y.J."/>
            <person name="Jeffries C.D."/>
            <person name="Detter J.C."/>
            <person name="Brettin T."/>
            <person name="Rohde M."/>
            <person name="Goker M."/>
            <person name="Bristow J."/>
            <person name="Eisen J.A."/>
            <person name="Markowitz V."/>
            <person name="Hugenholtz P."/>
            <person name="Kyrpides N.C."/>
            <person name="Klenk H.P."/>
            <person name="Chen F."/>
        </authorList>
    </citation>
    <scope>NUCLEOTIDE SEQUENCE [LARGE SCALE GENOMIC DNA]</scope>
    <source>
        <strain evidence="5">ATCC 700099 / DSM 44233 / CIP 104796 / JCM 9543 / NBRC 105858 / Y-104</strain>
    </source>
</reference>
<dbReference type="InterPro" id="IPR003593">
    <property type="entry name" value="AAA+_ATPase"/>
</dbReference>
<comment type="similarity">
    <text evidence="1">Belongs to the IS21/IS1162 putative ATP-binding protein family.</text>
</comment>
<dbReference type="InterPro" id="IPR002611">
    <property type="entry name" value="IstB_ATP-bd"/>
</dbReference>
<dbReference type="KEGG" id="nml:Namu_3204"/>
<dbReference type="GO" id="GO:0015074">
    <property type="term" value="P:DNA integration"/>
    <property type="evidence" value="ECO:0007669"/>
    <property type="project" value="InterPro"/>
</dbReference>
<protein>
    <submittedName>
        <fullName evidence="4">IstB domain protein ATP-binding protein</fullName>
    </submittedName>
</protein>
<feature type="compositionally biased region" description="Basic residues" evidence="2">
    <location>
        <begin position="410"/>
        <end position="431"/>
    </location>
</feature>
<evidence type="ECO:0000256" key="2">
    <source>
        <dbReference type="SAM" id="MobiDB-lite"/>
    </source>
</evidence>
<keyword evidence="4" id="KW-0547">Nucleotide-binding</keyword>
<dbReference type="Pfam" id="PF01695">
    <property type="entry name" value="IstB_IS21"/>
    <property type="match status" value="1"/>
</dbReference>
<dbReference type="GO" id="GO:0005524">
    <property type="term" value="F:ATP binding"/>
    <property type="evidence" value="ECO:0007669"/>
    <property type="project" value="UniProtKB-KW"/>
</dbReference>
<reference evidence="5" key="1">
    <citation type="submission" date="2009-09" db="EMBL/GenBank/DDBJ databases">
        <title>The complete genome of Nakamurella multipartita DSM 44233.</title>
        <authorList>
            <consortium name="US DOE Joint Genome Institute (JGI-PGF)"/>
            <person name="Lucas S."/>
            <person name="Copeland A."/>
            <person name="Lapidus A."/>
            <person name="Glavina del Rio T."/>
            <person name="Dalin E."/>
            <person name="Tice H."/>
            <person name="Bruce D."/>
            <person name="Goodwin L."/>
            <person name="Pitluck S."/>
            <person name="Kyrpides N."/>
            <person name="Mavromatis K."/>
            <person name="Ivanova N."/>
            <person name="Ovchinnikova G."/>
            <person name="Sims D."/>
            <person name="Meincke L."/>
            <person name="Brettin T."/>
            <person name="Detter J.C."/>
            <person name="Han C."/>
            <person name="Larimer F."/>
            <person name="Land M."/>
            <person name="Hauser L."/>
            <person name="Markowitz V."/>
            <person name="Cheng J.-F."/>
            <person name="Hugenholtz P."/>
            <person name="Woyke T."/>
            <person name="Wu D."/>
            <person name="Klenk H.-P."/>
            <person name="Eisen J.A."/>
        </authorList>
    </citation>
    <scope>NUCLEOTIDE SEQUENCE [LARGE SCALE GENOMIC DNA]</scope>
    <source>
        <strain evidence="5">ATCC 700099 / DSM 44233 / CIP 104796 / JCM 9543 / NBRC 105858 / Y-104</strain>
    </source>
</reference>
<dbReference type="Proteomes" id="UP000002218">
    <property type="component" value="Chromosome"/>
</dbReference>
<proteinExistence type="inferred from homology"/>
<evidence type="ECO:0000256" key="1">
    <source>
        <dbReference type="ARBA" id="ARBA00008059"/>
    </source>
</evidence>
<dbReference type="Gene3D" id="1.10.10.60">
    <property type="entry name" value="Homeodomain-like"/>
    <property type="match status" value="1"/>
</dbReference>
<dbReference type="CDD" id="cd00009">
    <property type="entry name" value="AAA"/>
    <property type="match status" value="1"/>
</dbReference>
<dbReference type="InParanoid" id="C8XCT2"/>
<dbReference type="Pfam" id="PF22483">
    <property type="entry name" value="Mu-transpos_C_2"/>
    <property type="match status" value="1"/>
</dbReference>
<dbReference type="eggNOG" id="COG1484">
    <property type="taxonomic scope" value="Bacteria"/>
</dbReference>
<dbReference type="SMART" id="SM00382">
    <property type="entry name" value="AAA"/>
    <property type="match status" value="1"/>
</dbReference>
<gene>
    <name evidence="4" type="ordered locus">Namu_3204</name>
</gene>
<dbReference type="NCBIfam" id="NF038214">
    <property type="entry name" value="IS21_help_AAA"/>
    <property type="match status" value="1"/>
</dbReference>
<sequence>MLTQEEDVDAHALRRRGWSISAIARHLGKDRKTIRAYLNGERTAGVRSPAGPDVFEPFVTYCRERLVEDPHLWATALYDELLQLGYDRSYPRLTHNLRTRGLRPVCHACRPAGGRPAAVIDHPPAEETQWDWLELPDPPRSWDGYGAKAFLLVGALAHSSKWRGVLAEAMDQPQLIDAQHQVVVRLGGLTRVWRFDRMATVVHPGTGKVTASYAAVAKHYGVQVKPCPPRRGNRKGVVEKANHTAAQRWWRTLPDDITVADAQARLDQFCATVGDTRDRVDVDGNRCTVADLAARERLAPLPATAFPAELAVERVVSAQALVSFRGNRYSVPPELANGPVTVTHRLGSPVLAFVTDRGVTVALHHRGRRRHRRHYPQRAPRHRTEQSRAGRVHHRQTAPPQTAHPTRPGRPARRTGVARRHHHTRPRRRSDRLRGRGRPPEEPAMTTTTTDDAPPPATPAENSRYQQLRAHLTTLKLLDAAAALPAVLDQARAENLTMTAALERLLRIEVTATEARRLAGRLRFACLPTDATLEEFDYDAQPGVDPRLVNDLASCRYLESATNVLMIGPPGVGKTMLATGLARKAAEAGYRTYFTTAADLAARCHRAAIEGRWATTMRFYAGPTLLAIDELGYLPLPAEAASALFQVVAQRYLKTSIILTTNRPVTSWGEVLGDNMVAAALLDRLLHRSVVLDIAGDSYRLRDHHARTDKIRAGTRTGTLR</sequence>
<keyword evidence="4" id="KW-0067">ATP-binding</keyword>
<dbReference type="Gene3D" id="3.40.50.300">
    <property type="entry name" value="P-loop containing nucleotide triphosphate hydrolases"/>
    <property type="match status" value="1"/>
</dbReference>
<organism evidence="4 5">
    <name type="scientific">Nakamurella multipartita (strain ATCC 700099 / DSM 44233 / CIP 104796 / JCM 9543 / NBRC 105858 / Y-104)</name>
    <name type="common">Microsphaera multipartita</name>
    <dbReference type="NCBI Taxonomy" id="479431"/>
    <lineage>
        <taxon>Bacteria</taxon>
        <taxon>Bacillati</taxon>
        <taxon>Actinomycetota</taxon>
        <taxon>Actinomycetes</taxon>
        <taxon>Nakamurellales</taxon>
        <taxon>Nakamurellaceae</taxon>
        <taxon>Nakamurella</taxon>
    </lineage>
</organism>
<dbReference type="EMBL" id="CP001737">
    <property type="protein sequence ID" value="ACV79535.1"/>
    <property type="molecule type" value="Genomic_DNA"/>
</dbReference>
<dbReference type="InterPro" id="IPR001584">
    <property type="entry name" value="Integrase_cat-core"/>
</dbReference>
<keyword evidence="5" id="KW-1185">Reference proteome</keyword>
<dbReference type="HOGENOM" id="CLU_383477_0_0_11"/>
<dbReference type="PROSITE" id="PS50994">
    <property type="entry name" value="INTEGRASE"/>
    <property type="match status" value="1"/>
</dbReference>
<evidence type="ECO:0000259" key="3">
    <source>
        <dbReference type="PROSITE" id="PS50994"/>
    </source>
</evidence>